<feature type="transmembrane region" description="Helical" evidence="7">
    <location>
        <begin position="185"/>
        <end position="204"/>
    </location>
</feature>
<feature type="transmembrane region" description="Helical" evidence="7">
    <location>
        <begin position="99"/>
        <end position="119"/>
    </location>
</feature>
<dbReference type="AlphaFoldDB" id="A0A212U259"/>
<reference evidence="9 10" key="1">
    <citation type="submission" date="2017-06" db="EMBL/GenBank/DDBJ databases">
        <authorList>
            <person name="Kim H.J."/>
            <person name="Triplett B.A."/>
        </authorList>
    </citation>
    <scope>NUCLEOTIDE SEQUENCE [LARGE SCALE GENOMIC DNA]</scope>
    <source>
        <strain evidence="9 10">MWH-VicM1</strain>
    </source>
</reference>
<comment type="subcellular location">
    <subcellularLocation>
        <location evidence="1">Cell membrane</location>
        <topology evidence="1">Multi-pass membrane protein</topology>
    </subcellularLocation>
</comment>
<dbReference type="PANTHER" id="PTHR30506:SF3">
    <property type="entry name" value="UPF0126 INNER MEMBRANE PROTEIN YADS-RELATED"/>
    <property type="match status" value="1"/>
</dbReference>
<feature type="transmembrane region" description="Helical" evidence="7">
    <location>
        <begin position="158"/>
        <end position="179"/>
    </location>
</feature>
<evidence type="ECO:0000256" key="1">
    <source>
        <dbReference type="ARBA" id="ARBA00004651"/>
    </source>
</evidence>
<keyword evidence="4 7" id="KW-0812">Transmembrane</keyword>
<evidence type="ECO:0000256" key="6">
    <source>
        <dbReference type="ARBA" id="ARBA00023136"/>
    </source>
</evidence>
<feature type="transmembrane region" description="Helical" evidence="7">
    <location>
        <begin position="38"/>
        <end position="59"/>
    </location>
</feature>
<comment type="similarity">
    <text evidence="2">Belongs to the UPF0126 family.</text>
</comment>
<evidence type="ECO:0000259" key="8">
    <source>
        <dbReference type="Pfam" id="PF03458"/>
    </source>
</evidence>
<feature type="domain" description="Glycine transporter" evidence="8">
    <location>
        <begin position="13"/>
        <end position="84"/>
    </location>
</feature>
<evidence type="ECO:0000256" key="4">
    <source>
        <dbReference type="ARBA" id="ARBA00022692"/>
    </source>
</evidence>
<evidence type="ECO:0000256" key="7">
    <source>
        <dbReference type="SAM" id="Phobius"/>
    </source>
</evidence>
<feature type="transmembrane region" description="Helical" evidence="7">
    <location>
        <begin position="125"/>
        <end position="146"/>
    </location>
</feature>
<dbReference type="OrthoDB" id="9791874at2"/>
<organism evidence="9 10">
    <name type="scientific">Polynucleobacter victoriensis</name>
    <dbReference type="NCBI Taxonomy" id="2049319"/>
    <lineage>
        <taxon>Bacteria</taxon>
        <taxon>Pseudomonadati</taxon>
        <taxon>Pseudomonadota</taxon>
        <taxon>Betaproteobacteria</taxon>
        <taxon>Burkholderiales</taxon>
        <taxon>Burkholderiaceae</taxon>
        <taxon>Polynucleobacter</taxon>
    </lineage>
</organism>
<evidence type="ECO:0000313" key="10">
    <source>
        <dbReference type="Proteomes" id="UP000197215"/>
    </source>
</evidence>
<feature type="transmembrane region" description="Helical" evidence="7">
    <location>
        <begin position="71"/>
        <end position="87"/>
    </location>
</feature>
<keyword evidence="3" id="KW-1003">Cell membrane</keyword>
<dbReference type="RefSeq" id="WP_088813459.1">
    <property type="nucleotide sequence ID" value="NZ_FYEX01000002.1"/>
</dbReference>
<keyword evidence="10" id="KW-1185">Reference proteome</keyword>
<dbReference type="Proteomes" id="UP000197215">
    <property type="component" value="Unassembled WGS sequence"/>
</dbReference>
<gene>
    <name evidence="9" type="ORF">SAMN06295916_1527</name>
</gene>
<evidence type="ECO:0000256" key="3">
    <source>
        <dbReference type="ARBA" id="ARBA00022475"/>
    </source>
</evidence>
<sequence>MFSTPSLSFFQEIIELIGIFSFAASGLIAALRKKLDLVGVSIVAGLTAFGGGTLRDILLDRRPFFWVEHSYWLWVIIGLTVVSIWFIKNKHLVYTEKMIQLPDAMGLALATILGTQIALQFDMPVIVAILLGVISATFGGALRDIVCGEIPQLFSDNRPYAVIAFAGSGLYIFLSSYLLDNSTAAVISFVFIFTIRAIALYKNWHLPSFRAQK</sequence>
<evidence type="ECO:0000256" key="5">
    <source>
        <dbReference type="ARBA" id="ARBA00022989"/>
    </source>
</evidence>
<dbReference type="EMBL" id="FYEX01000002">
    <property type="protein sequence ID" value="SNC72216.1"/>
    <property type="molecule type" value="Genomic_DNA"/>
</dbReference>
<proteinExistence type="inferred from homology"/>
<dbReference type="InterPro" id="IPR005115">
    <property type="entry name" value="Gly_transporter"/>
</dbReference>
<keyword evidence="6 7" id="KW-0472">Membrane</keyword>
<dbReference type="GO" id="GO:0005886">
    <property type="term" value="C:plasma membrane"/>
    <property type="evidence" value="ECO:0007669"/>
    <property type="project" value="UniProtKB-SubCell"/>
</dbReference>
<name>A0A212U259_9BURK</name>
<keyword evidence="5 7" id="KW-1133">Transmembrane helix</keyword>
<accession>A0A212U259</accession>
<evidence type="ECO:0000256" key="2">
    <source>
        <dbReference type="ARBA" id="ARBA00008193"/>
    </source>
</evidence>
<dbReference type="Pfam" id="PF03458">
    <property type="entry name" value="Gly_transporter"/>
    <property type="match status" value="2"/>
</dbReference>
<feature type="domain" description="Glycine transporter" evidence="8">
    <location>
        <begin position="102"/>
        <end position="175"/>
    </location>
</feature>
<feature type="transmembrane region" description="Helical" evidence="7">
    <location>
        <begin position="13"/>
        <end position="31"/>
    </location>
</feature>
<evidence type="ECO:0000313" key="9">
    <source>
        <dbReference type="EMBL" id="SNC72216.1"/>
    </source>
</evidence>
<protein>
    <submittedName>
        <fullName evidence="9">Uncharacterized membrane protein YeiH</fullName>
    </submittedName>
</protein>
<dbReference type="PANTHER" id="PTHR30506">
    <property type="entry name" value="INNER MEMBRANE PROTEIN"/>
    <property type="match status" value="1"/>
</dbReference>